<evidence type="ECO:0000313" key="7">
    <source>
        <dbReference type="Proteomes" id="UP000316545"/>
    </source>
</evidence>
<dbReference type="GO" id="GO:0005694">
    <property type="term" value="C:chromosome"/>
    <property type="evidence" value="ECO:0007669"/>
    <property type="project" value="TreeGrafter"/>
</dbReference>
<evidence type="ECO:0000256" key="2">
    <source>
        <dbReference type="ARBA" id="ARBA00022829"/>
    </source>
</evidence>
<dbReference type="Gene3D" id="1.10.10.2830">
    <property type="match status" value="1"/>
</dbReference>
<feature type="domain" description="ParB-like N-terminal" evidence="5">
    <location>
        <begin position="43"/>
        <end position="139"/>
    </location>
</feature>
<dbReference type="InterPro" id="IPR036086">
    <property type="entry name" value="ParB/Sulfiredoxin_sf"/>
</dbReference>
<dbReference type="GO" id="GO:0045881">
    <property type="term" value="P:positive regulation of sporulation resulting in formation of a cellular spore"/>
    <property type="evidence" value="ECO:0007669"/>
    <property type="project" value="TreeGrafter"/>
</dbReference>
<protein>
    <submittedName>
        <fullName evidence="6">Chromosome segregation DNA-binding protein</fullName>
    </submittedName>
</protein>
<dbReference type="InterPro" id="IPR003115">
    <property type="entry name" value="ParB_N"/>
</dbReference>
<organism evidence="6 7">
    <name type="scientific">Nitrospirillum amazonense</name>
    <dbReference type="NCBI Taxonomy" id="28077"/>
    <lineage>
        <taxon>Bacteria</taxon>
        <taxon>Pseudomonadati</taxon>
        <taxon>Pseudomonadota</taxon>
        <taxon>Alphaproteobacteria</taxon>
        <taxon>Rhodospirillales</taxon>
        <taxon>Azospirillaceae</taxon>
        <taxon>Nitrospirillum</taxon>
    </lineage>
</organism>
<name>A0A560EX26_9PROT</name>
<dbReference type="Gene3D" id="3.90.1530.30">
    <property type="match status" value="1"/>
</dbReference>
<dbReference type="FunFam" id="3.90.1530.30:FF:000001">
    <property type="entry name" value="Chromosome partitioning protein ParB"/>
    <property type="match status" value="1"/>
</dbReference>
<comment type="function">
    <text evidence="4">Involved in chromosome partition. Localize to both poles of the predivisional cell following completion of DNA replication. Binds to the DNA origin of replication.</text>
</comment>
<dbReference type="Pfam" id="PF17762">
    <property type="entry name" value="HTH_ParB"/>
    <property type="match status" value="1"/>
</dbReference>
<dbReference type="PANTHER" id="PTHR33375">
    <property type="entry name" value="CHROMOSOME-PARTITIONING PROTEIN PARB-RELATED"/>
    <property type="match status" value="1"/>
</dbReference>
<dbReference type="AlphaFoldDB" id="A0A560EX26"/>
<dbReference type="EMBL" id="VITO01000034">
    <property type="protein sequence ID" value="TWB13921.1"/>
    <property type="molecule type" value="Genomic_DNA"/>
</dbReference>
<dbReference type="InterPro" id="IPR050336">
    <property type="entry name" value="Chromosome_partition/occlusion"/>
</dbReference>
<sequence length="301" mass="33083">MSVTGSQSMDEMKKRSNLGRGLSALFAEVADEQEPVEKGRPPRTLPIELLHPGRYQPRRHFDEEAIRSLVDSVRERGVLQPILVRKVEEAAPGGNARYEIIAGERRWRAAQLAGLHEVPVVVRSLTDREALEIALVENIQRQDLTPLEEAEGFQRLMDEFNHSQEDLARAVGKSRSHVANMLRLLALPDAVKALVQDGSLTMGHARALLTAADPLALAREVVKRGLNVRQTEQLVKDAANPVARPAPAPKTADTLALEKELAAELGLKVALKAKGQAGSLTVHYSNLDQLDGLLARLKHQH</sequence>
<dbReference type="FunFam" id="1.10.10.2830:FF:000001">
    <property type="entry name" value="Chromosome partitioning protein ParB"/>
    <property type="match status" value="1"/>
</dbReference>
<evidence type="ECO:0000259" key="5">
    <source>
        <dbReference type="SMART" id="SM00470"/>
    </source>
</evidence>
<reference evidence="6 7" key="1">
    <citation type="submission" date="2019-06" db="EMBL/GenBank/DDBJ databases">
        <title>Genomic Encyclopedia of Type Strains, Phase IV (KMG-V): Genome sequencing to study the core and pangenomes of soil and plant-associated prokaryotes.</title>
        <authorList>
            <person name="Whitman W."/>
        </authorList>
    </citation>
    <scope>NUCLEOTIDE SEQUENCE [LARGE SCALE GENOMIC DNA]</scope>
    <source>
        <strain evidence="6 7">BR 11865</strain>
    </source>
</reference>
<dbReference type="GO" id="GO:0003677">
    <property type="term" value="F:DNA binding"/>
    <property type="evidence" value="ECO:0007669"/>
    <property type="project" value="UniProtKB-KW"/>
</dbReference>
<gene>
    <name evidence="6" type="ORF">FBZ88_13430</name>
</gene>
<dbReference type="Proteomes" id="UP000316545">
    <property type="component" value="Unassembled WGS sequence"/>
</dbReference>
<evidence type="ECO:0000256" key="4">
    <source>
        <dbReference type="ARBA" id="ARBA00025472"/>
    </source>
</evidence>
<dbReference type="InterPro" id="IPR057240">
    <property type="entry name" value="ParB_dimer_C"/>
</dbReference>
<dbReference type="Pfam" id="PF02195">
    <property type="entry name" value="ParB_N"/>
    <property type="match status" value="1"/>
</dbReference>
<evidence type="ECO:0000256" key="1">
    <source>
        <dbReference type="ARBA" id="ARBA00006295"/>
    </source>
</evidence>
<dbReference type="SUPFAM" id="SSF109709">
    <property type="entry name" value="KorB DNA-binding domain-like"/>
    <property type="match status" value="1"/>
</dbReference>
<keyword evidence="2" id="KW-0159">Chromosome partition</keyword>
<evidence type="ECO:0000256" key="3">
    <source>
        <dbReference type="ARBA" id="ARBA00023125"/>
    </source>
</evidence>
<keyword evidence="3 6" id="KW-0238">DNA-binding</keyword>
<dbReference type="GO" id="GO:0007059">
    <property type="term" value="P:chromosome segregation"/>
    <property type="evidence" value="ECO:0007669"/>
    <property type="project" value="UniProtKB-KW"/>
</dbReference>
<accession>A0A560EX26</accession>
<comment type="similarity">
    <text evidence="1">Belongs to the ParB family.</text>
</comment>
<dbReference type="PANTHER" id="PTHR33375:SF1">
    <property type="entry name" value="CHROMOSOME-PARTITIONING PROTEIN PARB-RELATED"/>
    <property type="match status" value="1"/>
</dbReference>
<dbReference type="SMART" id="SM00470">
    <property type="entry name" value="ParB"/>
    <property type="match status" value="1"/>
</dbReference>
<evidence type="ECO:0000313" key="6">
    <source>
        <dbReference type="EMBL" id="TWB13921.1"/>
    </source>
</evidence>
<proteinExistence type="inferred from homology"/>
<dbReference type="NCBIfam" id="TIGR00180">
    <property type="entry name" value="parB_part"/>
    <property type="match status" value="1"/>
</dbReference>
<keyword evidence="7" id="KW-1185">Reference proteome</keyword>
<comment type="caution">
    <text evidence="6">The sequence shown here is derived from an EMBL/GenBank/DDBJ whole genome shotgun (WGS) entry which is preliminary data.</text>
</comment>
<dbReference type="InterPro" id="IPR004437">
    <property type="entry name" value="ParB/RepB/Spo0J"/>
</dbReference>
<dbReference type="Pfam" id="PF23552">
    <property type="entry name" value="ParB_C"/>
    <property type="match status" value="1"/>
</dbReference>
<dbReference type="InterPro" id="IPR041468">
    <property type="entry name" value="HTH_ParB/Spo0J"/>
</dbReference>
<dbReference type="CDD" id="cd16393">
    <property type="entry name" value="SPO0J_N"/>
    <property type="match status" value="1"/>
</dbReference>
<dbReference type="SUPFAM" id="SSF110849">
    <property type="entry name" value="ParB/Sulfiredoxin"/>
    <property type="match status" value="1"/>
</dbReference>